<feature type="region of interest" description="Disordered" evidence="1">
    <location>
        <begin position="1"/>
        <end position="65"/>
    </location>
</feature>
<dbReference type="Proteomes" id="UP000308199">
    <property type="component" value="Unassembled WGS sequence"/>
</dbReference>
<evidence type="ECO:0000256" key="1">
    <source>
        <dbReference type="SAM" id="MobiDB-lite"/>
    </source>
</evidence>
<gene>
    <name evidence="2" type="ORF">EW145_g6997</name>
</gene>
<keyword evidence="3" id="KW-1185">Reference proteome</keyword>
<proteinExistence type="predicted"/>
<organism evidence="2 3">
    <name type="scientific">Phellinidium pouzarii</name>
    <dbReference type="NCBI Taxonomy" id="167371"/>
    <lineage>
        <taxon>Eukaryota</taxon>
        <taxon>Fungi</taxon>
        <taxon>Dikarya</taxon>
        <taxon>Basidiomycota</taxon>
        <taxon>Agaricomycotina</taxon>
        <taxon>Agaricomycetes</taxon>
        <taxon>Hymenochaetales</taxon>
        <taxon>Hymenochaetaceae</taxon>
        <taxon>Phellinidium</taxon>
    </lineage>
</organism>
<dbReference type="EMBL" id="SGPK01000609">
    <property type="protein sequence ID" value="THH01000.1"/>
    <property type="molecule type" value="Genomic_DNA"/>
</dbReference>
<feature type="region of interest" description="Disordered" evidence="1">
    <location>
        <begin position="81"/>
        <end position="110"/>
    </location>
</feature>
<dbReference type="AlphaFoldDB" id="A0A4S4KVE6"/>
<accession>A0A4S4KVE6</accession>
<sequence>MLKVQRARGALFRTRKQADEPPSHMMPSILDKNIAARDASKTSSTSSTPTTRTMKQGGNTADRERDISLSKLVEAVRHEHNVARKRRVRSESVSNLTSTVQRPTDSACPRSASDAELISLNAGWNAFLVFGRTDSSQHPIVVADATDPLPMDTSTSSEGMNFRKTTILPQSTTADRLCPVFEYIEPNARVLSEDATGFGSGLLSAHPPDLVNSSSRCVSSETCNTTLERDLNSPAQHFRACRTVPIASVSAATLSVLLSLKRLLLA</sequence>
<reference evidence="2 3" key="1">
    <citation type="submission" date="2019-02" db="EMBL/GenBank/DDBJ databases">
        <title>Genome sequencing of the rare red list fungi Phellinidium pouzarii.</title>
        <authorList>
            <person name="Buettner E."/>
            <person name="Kellner H."/>
        </authorList>
    </citation>
    <scope>NUCLEOTIDE SEQUENCE [LARGE SCALE GENOMIC DNA]</scope>
    <source>
        <strain evidence="2 3">DSM 108285</strain>
    </source>
</reference>
<feature type="compositionally biased region" description="Polar residues" evidence="1">
    <location>
        <begin position="91"/>
        <end position="104"/>
    </location>
</feature>
<evidence type="ECO:0000313" key="3">
    <source>
        <dbReference type="Proteomes" id="UP000308199"/>
    </source>
</evidence>
<protein>
    <submittedName>
        <fullName evidence="2">Uncharacterized protein</fullName>
    </submittedName>
</protein>
<feature type="compositionally biased region" description="Low complexity" evidence="1">
    <location>
        <begin position="41"/>
        <end position="53"/>
    </location>
</feature>
<evidence type="ECO:0000313" key="2">
    <source>
        <dbReference type="EMBL" id="THH01000.1"/>
    </source>
</evidence>
<name>A0A4S4KVE6_9AGAM</name>
<comment type="caution">
    <text evidence="2">The sequence shown here is derived from an EMBL/GenBank/DDBJ whole genome shotgun (WGS) entry which is preliminary data.</text>
</comment>